<reference evidence="3" key="2">
    <citation type="submission" date="2020-09" db="EMBL/GenBank/DDBJ databases">
        <authorList>
            <person name="Sun Q."/>
            <person name="Zhou Y."/>
        </authorList>
    </citation>
    <scope>NUCLEOTIDE SEQUENCE</scope>
    <source>
        <strain evidence="3">CGMCC 1.16012</strain>
    </source>
</reference>
<sequence length="139" mass="14951">MKSAGIMALVAVNMMGSRLRHLILSQNRFAALAAGLAIAVAIGYLTLTPPPADKEALAWDKLYHFVAFFALMIPFSLCTRRCLLLAIFAALAFGGAIEILQPLVGRDCDLDDFLADAFGVSTGAVMAYWLGMRQRAPTS</sequence>
<keyword evidence="4" id="KW-1185">Reference proteome</keyword>
<proteinExistence type="predicted"/>
<feature type="transmembrane region" description="Helical" evidence="1">
    <location>
        <begin position="113"/>
        <end position="131"/>
    </location>
</feature>
<dbReference type="InterPro" id="IPR006976">
    <property type="entry name" value="VanZ-like"/>
</dbReference>
<feature type="transmembrane region" description="Helical" evidence="1">
    <location>
        <begin position="62"/>
        <end position="78"/>
    </location>
</feature>
<reference evidence="3" key="1">
    <citation type="journal article" date="2014" name="Int. J. Syst. Evol. Microbiol.">
        <title>Complete genome sequence of Corynebacterium casei LMG S-19264T (=DSM 44701T), isolated from a smear-ripened cheese.</title>
        <authorList>
            <consortium name="US DOE Joint Genome Institute (JGI-PGF)"/>
            <person name="Walter F."/>
            <person name="Albersmeier A."/>
            <person name="Kalinowski J."/>
            <person name="Ruckert C."/>
        </authorList>
    </citation>
    <scope>NUCLEOTIDE SEQUENCE</scope>
    <source>
        <strain evidence="3">CGMCC 1.16012</strain>
    </source>
</reference>
<evidence type="ECO:0000313" key="4">
    <source>
        <dbReference type="Proteomes" id="UP000606730"/>
    </source>
</evidence>
<feature type="transmembrane region" description="Helical" evidence="1">
    <location>
        <begin position="83"/>
        <end position="101"/>
    </location>
</feature>
<keyword evidence="1" id="KW-1133">Transmembrane helix</keyword>
<evidence type="ECO:0000256" key="1">
    <source>
        <dbReference type="SAM" id="Phobius"/>
    </source>
</evidence>
<gene>
    <name evidence="3" type="ORF">GCM10011517_27280</name>
</gene>
<keyword evidence="1" id="KW-0812">Transmembrane</keyword>
<name>A0A917AJT8_9RHOB</name>
<dbReference type="Pfam" id="PF04892">
    <property type="entry name" value="VanZ"/>
    <property type="match status" value="1"/>
</dbReference>
<evidence type="ECO:0000259" key="2">
    <source>
        <dbReference type="Pfam" id="PF04892"/>
    </source>
</evidence>
<accession>A0A917AJT8</accession>
<keyword evidence="1" id="KW-0472">Membrane</keyword>
<dbReference type="AlphaFoldDB" id="A0A917AJT8"/>
<dbReference type="PANTHER" id="PTHR28008">
    <property type="entry name" value="DOMAIN PROTEIN, PUTATIVE (AFU_ORTHOLOGUE AFUA_3G10980)-RELATED"/>
    <property type="match status" value="1"/>
</dbReference>
<protein>
    <recommendedName>
        <fullName evidence="2">VanZ-like domain-containing protein</fullName>
    </recommendedName>
</protein>
<comment type="caution">
    <text evidence="3">The sequence shown here is derived from an EMBL/GenBank/DDBJ whole genome shotgun (WGS) entry which is preliminary data.</text>
</comment>
<dbReference type="EMBL" id="BMKN01000002">
    <property type="protein sequence ID" value="GGE58046.1"/>
    <property type="molecule type" value="Genomic_DNA"/>
</dbReference>
<feature type="domain" description="VanZ-like" evidence="2">
    <location>
        <begin position="54"/>
        <end position="130"/>
    </location>
</feature>
<organism evidence="3 4">
    <name type="scientific">Actibacterium pelagium</name>
    <dbReference type="NCBI Taxonomy" id="2029103"/>
    <lineage>
        <taxon>Bacteria</taxon>
        <taxon>Pseudomonadati</taxon>
        <taxon>Pseudomonadota</taxon>
        <taxon>Alphaproteobacteria</taxon>
        <taxon>Rhodobacterales</taxon>
        <taxon>Roseobacteraceae</taxon>
        <taxon>Actibacterium</taxon>
    </lineage>
</organism>
<evidence type="ECO:0000313" key="3">
    <source>
        <dbReference type="EMBL" id="GGE58046.1"/>
    </source>
</evidence>
<feature type="transmembrane region" description="Helical" evidence="1">
    <location>
        <begin position="29"/>
        <end position="47"/>
    </location>
</feature>
<dbReference type="Proteomes" id="UP000606730">
    <property type="component" value="Unassembled WGS sequence"/>
</dbReference>
<dbReference type="NCBIfam" id="NF037970">
    <property type="entry name" value="vanZ_1"/>
    <property type="match status" value="1"/>
</dbReference>
<dbReference type="PANTHER" id="PTHR28008:SF1">
    <property type="entry name" value="DOMAIN PROTEIN, PUTATIVE (AFU_ORTHOLOGUE AFUA_3G10980)-RELATED"/>
    <property type="match status" value="1"/>
</dbReference>